<dbReference type="PANTHER" id="PTHR42788">
    <property type="entry name" value="TAURINE IMPORT ATP-BINDING PROTEIN-RELATED"/>
    <property type="match status" value="1"/>
</dbReference>
<evidence type="ECO:0000256" key="2">
    <source>
        <dbReference type="ARBA" id="ARBA00022741"/>
    </source>
</evidence>
<dbReference type="PANTHER" id="PTHR42788:SF13">
    <property type="entry name" value="ALIPHATIC SULFONATES IMPORT ATP-BINDING PROTEIN SSUB"/>
    <property type="match status" value="1"/>
</dbReference>
<dbReference type="GO" id="GO:0005524">
    <property type="term" value="F:ATP binding"/>
    <property type="evidence" value="ECO:0007669"/>
    <property type="project" value="UniProtKB-KW"/>
</dbReference>
<keyword evidence="3 5" id="KW-0067">ATP-binding</keyword>
<dbReference type="Proteomes" id="UP000885695">
    <property type="component" value="Unassembled WGS sequence"/>
</dbReference>
<evidence type="ECO:0000256" key="3">
    <source>
        <dbReference type="ARBA" id="ARBA00022840"/>
    </source>
</evidence>
<dbReference type="PROSITE" id="PS00211">
    <property type="entry name" value="ABC_TRANSPORTER_1"/>
    <property type="match status" value="1"/>
</dbReference>
<keyword evidence="2" id="KW-0547">Nucleotide-binding</keyword>
<dbReference type="PROSITE" id="PS50893">
    <property type="entry name" value="ABC_TRANSPORTER_2"/>
    <property type="match status" value="1"/>
</dbReference>
<evidence type="ECO:0000259" key="4">
    <source>
        <dbReference type="PROSITE" id="PS50893"/>
    </source>
</evidence>
<proteinExistence type="predicted"/>
<comment type="caution">
    <text evidence="5">The sequence shown here is derived from an EMBL/GenBank/DDBJ whole genome shotgun (WGS) entry which is preliminary data.</text>
</comment>
<dbReference type="InterPro" id="IPR017871">
    <property type="entry name" value="ABC_transporter-like_CS"/>
</dbReference>
<dbReference type="EMBL" id="DRHL01000008">
    <property type="protein sequence ID" value="HEB13381.1"/>
    <property type="molecule type" value="Genomic_DNA"/>
</dbReference>
<evidence type="ECO:0000256" key="1">
    <source>
        <dbReference type="ARBA" id="ARBA00022448"/>
    </source>
</evidence>
<keyword evidence="1" id="KW-0813">Transport</keyword>
<organism evidence="5">
    <name type="scientific">candidate division CPR3 bacterium</name>
    <dbReference type="NCBI Taxonomy" id="2268181"/>
    <lineage>
        <taxon>Bacteria</taxon>
        <taxon>Bacteria division CPR3</taxon>
    </lineage>
</organism>
<dbReference type="InterPro" id="IPR050166">
    <property type="entry name" value="ABC_transporter_ATP-bind"/>
</dbReference>
<reference evidence="5" key="1">
    <citation type="journal article" date="2020" name="mSystems">
        <title>Genome- and Community-Level Interaction Insights into Carbon Utilization and Element Cycling Functions of Hydrothermarchaeota in Hydrothermal Sediment.</title>
        <authorList>
            <person name="Zhou Z."/>
            <person name="Liu Y."/>
            <person name="Xu W."/>
            <person name="Pan J."/>
            <person name="Luo Z.H."/>
            <person name="Li M."/>
        </authorList>
    </citation>
    <scope>NUCLEOTIDE SEQUENCE [LARGE SCALE GENOMIC DNA]</scope>
    <source>
        <strain evidence="5">HyVt-369</strain>
    </source>
</reference>
<dbReference type="AlphaFoldDB" id="A0A7C1SX35"/>
<dbReference type="GO" id="GO:0016887">
    <property type="term" value="F:ATP hydrolysis activity"/>
    <property type="evidence" value="ECO:0007669"/>
    <property type="project" value="InterPro"/>
</dbReference>
<dbReference type="SUPFAM" id="SSF52540">
    <property type="entry name" value="P-loop containing nucleoside triphosphate hydrolases"/>
    <property type="match status" value="1"/>
</dbReference>
<dbReference type="InterPro" id="IPR027417">
    <property type="entry name" value="P-loop_NTPase"/>
</dbReference>
<dbReference type="Gene3D" id="3.40.50.300">
    <property type="entry name" value="P-loop containing nucleotide triphosphate hydrolases"/>
    <property type="match status" value="1"/>
</dbReference>
<sequence length="250" mass="28413">MEELELKDLHVVYKTRRGNYKAIENVNLNVKKGEFVCLLGVSGCGKTTTLYAIAGLVPISNGKILVDDKPVKGPSANRGMVFQQDAVFPWLTVAQNVAYGPKIKGLRENKRKSIVEHYLKLVGLWSSRTLYPRELSGGMKKRVDLARAFANNPEILLMDEPFGSLDAMTKESLQIATLELWHESHKTVIFVTHDVEEATFLSQRIIIMSQSPGRIEQIVDVPFAYPREVNIKLSPEFTEYRRKLKKKRLR</sequence>
<dbReference type="CDD" id="cd03293">
    <property type="entry name" value="ABC_NrtD_SsuB_transporters"/>
    <property type="match status" value="1"/>
</dbReference>
<evidence type="ECO:0000313" key="5">
    <source>
        <dbReference type="EMBL" id="HEB13381.1"/>
    </source>
</evidence>
<name>A0A7C1SX35_UNCC3</name>
<dbReference type="InterPro" id="IPR003593">
    <property type="entry name" value="AAA+_ATPase"/>
</dbReference>
<dbReference type="SMART" id="SM00382">
    <property type="entry name" value="AAA"/>
    <property type="match status" value="1"/>
</dbReference>
<dbReference type="InterPro" id="IPR003439">
    <property type="entry name" value="ABC_transporter-like_ATP-bd"/>
</dbReference>
<gene>
    <name evidence="5" type="ORF">ENI13_00190</name>
</gene>
<accession>A0A7C1SX35</accession>
<feature type="domain" description="ABC transporter" evidence="4">
    <location>
        <begin position="4"/>
        <end position="231"/>
    </location>
</feature>
<dbReference type="Pfam" id="PF00005">
    <property type="entry name" value="ABC_tran"/>
    <property type="match status" value="1"/>
</dbReference>
<protein>
    <submittedName>
        <fullName evidence="5">ABC transporter ATP-binding protein</fullName>
    </submittedName>
</protein>